<evidence type="ECO:0000256" key="1">
    <source>
        <dbReference type="SAM" id="MobiDB-lite"/>
    </source>
</evidence>
<keyword evidence="3" id="KW-1185">Reference proteome</keyword>
<gene>
    <name evidence="2" type="ORF">PLEPLA_LOCUS22988</name>
</gene>
<feature type="compositionally biased region" description="Basic and acidic residues" evidence="1">
    <location>
        <begin position="9"/>
        <end position="30"/>
    </location>
</feature>
<feature type="region of interest" description="Disordered" evidence="1">
    <location>
        <begin position="1"/>
        <end position="265"/>
    </location>
</feature>
<accession>A0A9N7URF6</accession>
<dbReference type="AlphaFoldDB" id="A0A9N7URF6"/>
<evidence type="ECO:0000313" key="3">
    <source>
        <dbReference type="Proteomes" id="UP001153269"/>
    </source>
</evidence>
<feature type="compositionally biased region" description="Basic and acidic residues" evidence="1">
    <location>
        <begin position="127"/>
        <end position="148"/>
    </location>
</feature>
<feature type="compositionally biased region" description="Basic and acidic residues" evidence="1">
    <location>
        <begin position="44"/>
        <end position="79"/>
    </location>
</feature>
<dbReference type="Proteomes" id="UP001153269">
    <property type="component" value="Unassembled WGS sequence"/>
</dbReference>
<dbReference type="EMBL" id="CADEAL010001704">
    <property type="protein sequence ID" value="CAB1434883.1"/>
    <property type="molecule type" value="Genomic_DNA"/>
</dbReference>
<feature type="compositionally biased region" description="Acidic residues" evidence="1">
    <location>
        <begin position="153"/>
        <end position="163"/>
    </location>
</feature>
<reference evidence="2" key="1">
    <citation type="submission" date="2020-03" db="EMBL/GenBank/DDBJ databases">
        <authorList>
            <person name="Weist P."/>
        </authorList>
    </citation>
    <scope>NUCLEOTIDE SEQUENCE</scope>
</reference>
<comment type="caution">
    <text evidence="2">The sequence shown here is derived from an EMBL/GenBank/DDBJ whole genome shotgun (WGS) entry which is preliminary data.</text>
</comment>
<evidence type="ECO:0000313" key="2">
    <source>
        <dbReference type="EMBL" id="CAB1434883.1"/>
    </source>
</evidence>
<feature type="compositionally biased region" description="Basic and acidic residues" evidence="1">
    <location>
        <begin position="90"/>
        <end position="107"/>
    </location>
</feature>
<organism evidence="2 3">
    <name type="scientific">Pleuronectes platessa</name>
    <name type="common">European plaice</name>
    <dbReference type="NCBI Taxonomy" id="8262"/>
    <lineage>
        <taxon>Eukaryota</taxon>
        <taxon>Metazoa</taxon>
        <taxon>Chordata</taxon>
        <taxon>Craniata</taxon>
        <taxon>Vertebrata</taxon>
        <taxon>Euteleostomi</taxon>
        <taxon>Actinopterygii</taxon>
        <taxon>Neopterygii</taxon>
        <taxon>Teleostei</taxon>
        <taxon>Neoteleostei</taxon>
        <taxon>Acanthomorphata</taxon>
        <taxon>Carangaria</taxon>
        <taxon>Pleuronectiformes</taxon>
        <taxon>Pleuronectoidei</taxon>
        <taxon>Pleuronectidae</taxon>
        <taxon>Pleuronectes</taxon>
    </lineage>
</organism>
<feature type="compositionally biased region" description="Polar residues" evidence="1">
    <location>
        <begin position="250"/>
        <end position="265"/>
    </location>
</feature>
<protein>
    <submittedName>
        <fullName evidence="2">Uncharacterized protein</fullName>
    </submittedName>
</protein>
<proteinExistence type="predicted"/>
<name>A0A9N7URF6_PLEPL</name>
<sequence length="265" mass="30324">MHGPTVPGTKEEGKVAAKSKLPDTSREASGRRLTSSGDGQTEEPGARRSENLNRRRAERRTNGSRETRTKRTERDAERNGRKRRRRQRKRTTERTDRRTEHRKERTGRLKRLRLRRDELETGSDTNETTRAERAGRRTNGREELRDGLNDWTTETEEQPDGADENGNGTTTNDDSDDTPEAECPRSVQANNKIETKKIKAKRANAWTRTNKENKGNQQNDDGAGGKTARNRRHRPDRSGDEMQKAHGAKNQAQETMNQEQQVKSD</sequence>
<feature type="compositionally biased region" description="Basic residues" evidence="1">
    <location>
        <begin position="80"/>
        <end position="89"/>
    </location>
</feature>